<dbReference type="PANTHER" id="PTHR34199">
    <property type="entry name" value="NUMOD3 MOTIF FAMILY PROTEIN, EXPRESSED"/>
    <property type="match status" value="1"/>
</dbReference>
<proteinExistence type="predicted"/>
<dbReference type="Proteomes" id="UP000585474">
    <property type="component" value="Unassembled WGS sequence"/>
</dbReference>
<dbReference type="OrthoDB" id="1932555at2759"/>
<reference evidence="3 4" key="1">
    <citation type="submission" date="2019-07" db="EMBL/GenBank/DDBJ databases">
        <title>De Novo Assembly of kiwifruit Actinidia rufa.</title>
        <authorList>
            <person name="Sugita-Konishi S."/>
            <person name="Sato K."/>
            <person name="Mori E."/>
            <person name="Abe Y."/>
            <person name="Kisaki G."/>
            <person name="Hamano K."/>
            <person name="Suezawa K."/>
            <person name="Otani M."/>
            <person name="Fukuda T."/>
            <person name="Manabe T."/>
            <person name="Gomi K."/>
            <person name="Tabuchi M."/>
            <person name="Akimitsu K."/>
            <person name="Kataoka I."/>
        </authorList>
    </citation>
    <scope>NUCLEOTIDE SEQUENCE [LARGE SCALE GENOMIC DNA]</scope>
    <source>
        <strain evidence="4">cv. Fuchu</strain>
    </source>
</reference>
<feature type="region of interest" description="Disordered" evidence="1">
    <location>
        <begin position="46"/>
        <end position="114"/>
    </location>
</feature>
<feature type="compositionally biased region" description="Basic and acidic residues" evidence="1">
    <location>
        <begin position="50"/>
        <end position="63"/>
    </location>
</feature>
<dbReference type="PANTHER" id="PTHR34199:SF2">
    <property type="entry name" value="NUMOD3 MOTIF FAMILY PROTEIN, EXPRESSED"/>
    <property type="match status" value="1"/>
</dbReference>
<keyword evidence="4" id="KW-1185">Reference proteome</keyword>
<evidence type="ECO:0000313" key="3">
    <source>
        <dbReference type="EMBL" id="GFY97264.1"/>
    </source>
</evidence>
<dbReference type="AlphaFoldDB" id="A0A7J0FEY6"/>
<evidence type="ECO:0000259" key="2">
    <source>
        <dbReference type="Pfam" id="PF07460"/>
    </source>
</evidence>
<gene>
    <name evidence="3" type="ORF">Acr_11g0015700</name>
</gene>
<sequence length="144" mass="16420">MIEVWHLDGSPTKYQKGEKNYSLGSIGTQRSVLVIRAVATLEPKYSVESNEGHDAHDMLRRGVDSGSTSGIEHQSSREDDSEELDEREKLRRKKISAANKGNTPWNKGRKHSAETLQRIRERTRLAMQNPKVRMKLVKMGHAQR</sequence>
<evidence type="ECO:0000256" key="1">
    <source>
        <dbReference type="SAM" id="MobiDB-lite"/>
    </source>
</evidence>
<accession>A0A7J0FEY6</accession>
<organism evidence="3 4">
    <name type="scientific">Actinidia rufa</name>
    <dbReference type="NCBI Taxonomy" id="165716"/>
    <lineage>
        <taxon>Eukaryota</taxon>
        <taxon>Viridiplantae</taxon>
        <taxon>Streptophyta</taxon>
        <taxon>Embryophyta</taxon>
        <taxon>Tracheophyta</taxon>
        <taxon>Spermatophyta</taxon>
        <taxon>Magnoliopsida</taxon>
        <taxon>eudicotyledons</taxon>
        <taxon>Gunneridae</taxon>
        <taxon>Pentapetalae</taxon>
        <taxon>asterids</taxon>
        <taxon>Ericales</taxon>
        <taxon>Actinidiaceae</taxon>
        <taxon>Actinidia</taxon>
    </lineage>
</organism>
<dbReference type="EMBL" id="BJWL01000011">
    <property type="protein sequence ID" value="GFY97264.1"/>
    <property type="molecule type" value="Genomic_DNA"/>
</dbReference>
<dbReference type="Pfam" id="PF07460">
    <property type="entry name" value="NUMOD3"/>
    <property type="match status" value="1"/>
</dbReference>
<evidence type="ECO:0000313" key="4">
    <source>
        <dbReference type="Proteomes" id="UP000585474"/>
    </source>
</evidence>
<dbReference type="GO" id="GO:0003677">
    <property type="term" value="F:DNA binding"/>
    <property type="evidence" value="ECO:0007669"/>
    <property type="project" value="InterPro"/>
</dbReference>
<dbReference type="InterPro" id="IPR003611">
    <property type="entry name" value="NUMOD3"/>
</dbReference>
<feature type="domain" description="Nuclease associated modular" evidence="2">
    <location>
        <begin position="92"/>
        <end position="120"/>
    </location>
</feature>
<comment type="caution">
    <text evidence="3">The sequence shown here is derived from an EMBL/GenBank/DDBJ whole genome shotgun (WGS) entry which is preliminary data.</text>
</comment>
<name>A0A7J0FEY6_9ERIC</name>
<protein>
    <recommendedName>
        <fullName evidence="2">Nuclease associated modular domain-containing protein</fullName>
    </recommendedName>
</protein>